<dbReference type="Proteomes" id="UP001153365">
    <property type="component" value="Unassembled WGS sequence"/>
</dbReference>
<comment type="caution">
    <text evidence="2">The sequence shown here is derived from an EMBL/GenBank/DDBJ whole genome shotgun (WGS) entry which is preliminary data.</text>
</comment>
<dbReference type="AlphaFoldDB" id="A0AAV0B0E6"/>
<reference evidence="2" key="1">
    <citation type="submission" date="2022-06" db="EMBL/GenBank/DDBJ databases">
        <authorList>
            <consortium name="SYNGENTA / RWTH Aachen University"/>
        </authorList>
    </citation>
    <scope>NUCLEOTIDE SEQUENCE</scope>
</reference>
<keyword evidence="1" id="KW-0732">Signal</keyword>
<proteinExistence type="predicted"/>
<evidence type="ECO:0000313" key="2">
    <source>
        <dbReference type="EMBL" id="CAH7676221.1"/>
    </source>
</evidence>
<evidence type="ECO:0000256" key="1">
    <source>
        <dbReference type="SAM" id="SignalP"/>
    </source>
</evidence>
<feature type="chain" id="PRO_5043751274" evidence="1">
    <location>
        <begin position="19"/>
        <end position="507"/>
    </location>
</feature>
<keyword evidence="3" id="KW-1185">Reference proteome</keyword>
<organism evidence="2 3">
    <name type="scientific">Phakopsora pachyrhizi</name>
    <name type="common">Asian soybean rust disease fungus</name>
    <dbReference type="NCBI Taxonomy" id="170000"/>
    <lineage>
        <taxon>Eukaryota</taxon>
        <taxon>Fungi</taxon>
        <taxon>Dikarya</taxon>
        <taxon>Basidiomycota</taxon>
        <taxon>Pucciniomycotina</taxon>
        <taxon>Pucciniomycetes</taxon>
        <taxon>Pucciniales</taxon>
        <taxon>Phakopsoraceae</taxon>
        <taxon>Phakopsora</taxon>
    </lineage>
</organism>
<protein>
    <submittedName>
        <fullName evidence="2">Uncharacterized protein</fullName>
    </submittedName>
</protein>
<evidence type="ECO:0000313" key="3">
    <source>
        <dbReference type="Proteomes" id="UP001153365"/>
    </source>
</evidence>
<name>A0AAV0B0E6_PHAPC</name>
<feature type="signal peptide" evidence="1">
    <location>
        <begin position="1"/>
        <end position="18"/>
    </location>
</feature>
<dbReference type="EMBL" id="CALTRL010002615">
    <property type="protein sequence ID" value="CAH7676221.1"/>
    <property type="molecule type" value="Genomic_DNA"/>
</dbReference>
<gene>
    <name evidence="2" type="ORF">PPACK8108_LOCUS11333</name>
</gene>
<sequence length="507" mass="58309">MLNFKLLPLLSYIQLLKAVKDFKLPDLNIPYVLEDGQEKIGQAVLETNCQSNPLSLPNSAPLIILKEDFLARNLSPIKKAEKSLSQENFVLSLPSSIDQYSIAASSKDHYEPLHSIPTAGVYDHKNQPTEEALNSESTQLQNSFPFSCTVFFFNPLELKSGQDGFLAGNGFPKKILPKLTELIEVVSTELIIALDSLLNSESQKYPTYLWIRELSRLISSNRDSLIIVKTQNKKYLKIGMSKNLNGVLEEPIVFNQLLIGDIIYDHVMFECPYYFIINFWKLIMAPNFSQGNTKEKIKIYSKEKALIKKAGFPPPIGRVKLMISADFMKKGIKKESEKIHQNKRYLEINNLLKEQELKIDREITNSTKKNAKCYKFSDLSNSPIAGFIYLMKIFYIYLADKNRSMKTEEVVEDECWNFIQKFKDNRSSKTFPLSLLENIENKEVSIENDNSRFMVSGAWMLLKLFFLGKHSLSSIIYPEKHMEYENHFTTLLSEAAYFDSLKKHIFS</sequence>
<accession>A0AAV0B0E6</accession>